<comment type="catalytic activity">
    <reaction evidence="1">
        <text>ATP + protein L-histidine = ADP + protein N-phospho-L-histidine.</text>
        <dbReference type="EC" id="2.7.13.3"/>
    </reaction>
</comment>
<organism evidence="22 23">
    <name type="scientific">Zingiber officinale</name>
    <name type="common">Ginger</name>
    <name type="synonym">Amomum zingiber</name>
    <dbReference type="NCBI Taxonomy" id="94328"/>
    <lineage>
        <taxon>Eukaryota</taxon>
        <taxon>Viridiplantae</taxon>
        <taxon>Streptophyta</taxon>
        <taxon>Embryophyta</taxon>
        <taxon>Tracheophyta</taxon>
        <taxon>Spermatophyta</taxon>
        <taxon>Magnoliopsida</taxon>
        <taxon>Liliopsida</taxon>
        <taxon>Zingiberales</taxon>
        <taxon>Zingiberaceae</taxon>
        <taxon>Zingiber</taxon>
    </lineage>
</organism>
<evidence type="ECO:0000256" key="20">
    <source>
        <dbReference type="SAM" id="Phobius"/>
    </source>
</evidence>
<dbReference type="InterPro" id="IPR003018">
    <property type="entry name" value="GAF"/>
</dbReference>
<dbReference type="SUPFAM" id="SSF55874">
    <property type="entry name" value="ATPase domain of HSP90 chaperone/DNA topoisomerase II/histidine kinase"/>
    <property type="match status" value="1"/>
</dbReference>
<evidence type="ECO:0000256" key="9">
    <source>
        <dbReference type="ARBA" id="ARBA00022741"/>
    </source>
</evidence>
<feature type="transmembrane region" description="Helical" evidence="20">
    <location>
        <begin position="130"/>
        <end position="152"/>
    </location>
</feature>
<dbReference type="EC" id="2.7.13.3" evidence="5"/>
<evidence type="ECO:0000256" key="7">
    <source>
        <dbReference type="ARBA" id="ARBA00022692"/>
    </source>
</evidence>
<evidence type="ECO:0000256" key="17">
    <source>
        <dbReference type="ARBA" id="ARBA00023136"/>
    </source>
</evidence>
<dbReference type="Pfam" id="PF00072">
    <property type="entry name" value="Response_reg"/>
    <property type="match status" value="1"/>
</dbReference>
<evidence type="ECO:0000313" key="22">
    <source>
        <dbReference type="EMBL" id="KAG6534353.1"/>
    </source>
</evidence>
<keyword evidence="8" id="KW-0479">Metal-binding</keyword>
<dbReference type="CDD" id="cd00082">
    <property type="entry name" value="HisKA"/>
    <property type="match status" value="1"/>
</dbReference>
<evidence type="ECO:0000313" key="23">
    <source>
        <dbReference type="Proteomes" id="UP000734854"/>
    </source>
</evidence>
<dbReference type="InterPro" id="IPR001789">
    <property type="entry name" value="Sig_transdc_resp-reg_receiver"/>
</dbReference>
<evidence type="ECO:0000256" key="1">
    <source>
        <dbReference type="ARBA" id="ARBA00000085"/>
    </source>
</evidence>
<evidence type="ECO:0000256" key="8">
    <source>
        <dbReference type="ARBA" id="ARBA00022723"/>
    </source>
</evidence>
<dbReference type="GO" id="GO:0046872">
    <property type="term" value="F:metal ion binding"/>
    <property type="evidence" value="ECO:0007669"/>
    <property type="project" value="UniProtKB-KW"/>
</dbReference>
<proteinExistence type="inferred from homology"/>
<comment type="cofactor">
    <cofactor evidence="2">
        <name>Cu cation</name>
        <dbReference type="ChEBI" id="CHEBI:23378"/>
    </cofactor>
</comment>
<dbReference type="PANTHER" id="PTHR24423">
    <property type="entry name" value="TWO-COMPONENT SENSOR HISTIDINE KINASE"/>
    <property type="match status" value="1"/>
</dbReference>
<dbReference type="FunFam" id="1.10.287.130:FF:000004">
    <property type="entry name" value="Ethylene receptor 1"/>
    <property type="match status" value="1"/>
</dbReference>
<dbReference type="SMART" id="SM00448">
    <property type="entry name" value="REC"/>
    <property type="match status" value="1"/>
</dbReference>
<dbReference type="PROSITE" id="PS50110">
    <property type="entry name" value="RESPONSE_REGULATORY"/>
    <property type="match status" value="1"/>
</dbReference>
<evidence type="ECO:0000256" key="13">
    <source>
        <dbReference type="ARBA" id="ARBA00022840"/>
    </source>
</evidence>
<dbReference type="Pfam" id="PF00512">
    <property type="entry name" value="HisKA"/>
    <property type="match status" value="1"/>
</dbReference>
<evidence type="ECO:0000256" key="18">
    <source>
        <dbReference type="ARBA" id="ARBA00023170"/>
    </source>
</evidence>
<dbReference type="InterPro" id="IPR058544">
    <property type="entry name" value="ETR1_N"/>
</dbReference>
<keyword evidence="7 20" id="KW-0812">Transmembrane</keyword>
<feature type="transmembrane region" description="Helical" evidence="20">
    <location>
        <begin position="251"/>
        <end position="272"/>
    </location>
</feature>
<dbReference type="InterPro" id="IPR011006">
    <property type="entry name" value="CheY-like_superfamily"/>
</dbReference>
<dbReference type="GO" id="GO:0005789">
    <property type="term" value="C:endoplasmic reticulum membrane"/>
    <property type="evidence" value="ECO:0007669"/>
    <property type="project" value="UniProtKB-SubCell"/>
</dbReference>
<keyword evidence="9" id="KW-0547">Nucleotide-binding</keyword>
<evidence type="ECO:0000256" key="16">
    <source>
        <dbReference type="ARBA" id="ARBA00023012"/>
    </source>
</evidence>
<accession>A0A8J5HVV8</accession>
<keyword evidence="13" id="KW-0067">ATP-binding</keyword>
<keyword evidence="14 20" id="KW-1133">Transmembrane helix</keyword>
<keyword evidence="15" id="KW-0186">Copper</keyword>
<dbReference type="FunFam" id="3.40.50.2300:FF:000240">
    <property type="entry name" value="Ethylene receptor"/>
    <property type="match status" value="1"/>
</dbReference>
<evidence type="ECO:0000256" key="11">
    <source>
        <dbReference type="ARBA" id="ARBA00022777"/>
    </source>
</evidence>
<feature type="modified residue" description="4-aspartylphosphate" evidence="19">
    <location>
        <position position="820"/>
    </location>
</feature>
<evidence type="ECO:0000259" key="21">
    <source>
        <dbReference type="PROSITE" id="PS50110"/>
    </source>
</evidence>
<dbReference type="AlphaFoldDB" id="A0A8J5HVV8"/>
<evidence type="ECO:0000256" key="6">
    <source>
        <dbReference type="ARBA" id="ARBA00022679"/>
    </source>
</evidence>
<dbReference type="CDD" id="cd19933">
    <property type="entry name" value="REC_ETR-like"/>
    <property type="match status" value="1"/>
</dbReference>
<dbReference type="Gene3D" id="3.30.565.10">
    <property type="entry name" value="Histidine kinase-like ATPase, C-terminal domain"/>
    <property type="match status" value="1"/>
</dbReference>
<dbReference type="SUPFAM" id="SSF52172">
    <property type="entry name" value="CheY-like"/>
    <property type="match status" value="1"/>
</dbReference>
<dbReference type="InterPro" id="IPR036097">
    <property type="entry name" value="HisK_dim/P_sf"/>
</dbReference>
<keyword evidence="19" id="KW-0597">Phosphoprotein</keyword>
<keyword evidence="23" id="KW-1185">Reference proteome</keyword>
<evidence type="ECO:0000256" key="10">
    <source>
        <dbReference type="ARBA" id="ARBA00022745"/>
    </source>
</evidence>
<keyword evidence="18" id="KW-0675">Receptor</keyword>
<reference evidence="22 23" key="1">
    <citation type="submission" date="2020-08" db="EMBL/GenBank/DDBJ databases">
        <title>Plant Genome Project.</title>
        <authorList>
            <person name="Zhang R.-G."/>
        </authorList>
    </citation>
    <scope>NUCLEOTIDE SEQUENCE [LARGE SCALE GENOMIC DNA]</scope>
    <source>
        <tissue evidence="22">Rhizome</tissue>
    </source>
</reference>
<keyword evidence="12" id="KW-0256">Endoplasmic reticulum</keyword>
<gene>
    <name evidence="22" type="ORF">ZIOFF_008239</name>
</gene>
<evidence type="ECO:0000256" key="3">
    <source>
        <dbReference type="ARBA" id="ARBA00004477"/>
    </source>
</evidence>
<evidence type="ECO:0000256" key="4">
    <source>
        <dbReference type="ARBA" id="ARBA00009842"/>
    </source>
</evidence>
<keyword evidence="11" id="KW-0418">Kinase</keyword>
<dbReference type="PANTHER" id="PTHR24423:SF633">
    <property type="entry name" value="ETHYLENE RECEPTOR 2"/>
    <property type="match status" value="1"/>
</dbReference>
<dbReference type="GO" id="GO:0038199">
    <property type="term" value="F:ethylene receptor activity"/>
    <property type="evidence" value="ECO:0007669"/>
    <property type="project" value="TreeGrafter"/>
</dbReference>
<dbReference type="SMART" id="SM00065">
    <property type="entry name" value="GAF"/>
    <property type="match status" value="1"/>
</dbReference>
<dbReference type="EMBL" id="JACMSC010000002">
    <property type="protein sequence ID" value="KAG6534353.1"/>
    <property type="molecule type" value="Genomic_DNA"/>
</dbReference>
<dbReference type="Gene3D" id="1.10.287.130">
    <property type="match status" value="1"/>
</dbReference>
<evidence type="ECO:0000256" key="2">
    <source>
        <dbReference type="ARBA" id="ARBA00001935"/>
    </source>
</evidence>
<evidence type="ECO:0000256" key="14">
    <source>
        <dbReference type="ARBA" id="ARBA00022989"/>
    </source>
</evidence>
<evidence type="ECO:0000256" key="19">
    <source>
        <dbReference type="PROSITE-ProRule" id="PRU00169"/>
    </source>
</evidence>
<feature type="transmembrane region" description="Helical" evidence="20">
    <location>
        <begin position="100"/>
        <end position="118"/>
    </location>
</feature>
<keyword evidence="10" id="KW-0936">Ethylene signaling pathway</keyword>
<evidence type="ECO:0000256" key="15">
    <source>
        <dbReference type="ARBA" id="ARBA00023008"/>
    </source>
</evidence>
<dbReference type="GO" id="GO:0000155">
    <property type="term" value="F:phosphorelay sensor kinase activity"/>
    <property type="evidence" value="ECO:0007669"/>
    <property type="project" value="InterPro"/>
</dbReference>
<dbReference type="GO" id="GO:0010105">
    <property type="term" value="P:negative regulation of ethylene-activated signaling pathway"/>
    <property type="evidence" value="ECO:0007669"/>
    <property type="project" value="UniProtKB-ARBA"/>
</dbReference>
<dbReference type="Proteomes" id="UP000734854">
    <property type="component" value="Unassembled WGS sequence"/>
</dbReference>
<sequence>MEGRGESEPSKLGILRSAAGSSECGSKLRGERLTAGLACPALSSPGGLRPLAANGDGVKRPAEIGFARGVFRSAGDIILAPNCGIFVAAVGIGRDEMEKVPCLLAGYILPSSLFFSVHRDLNRLLEDLDYSVVAQMLRALCHGVLIFSLLLFASASEIGYPRCNCDGDSFWNVENIFQCQKVSDFLIASAYFSIPLELLYFATCSNIFPFKWIVIQFGAFIVLCGLTHLLNVFTYGPHSFLLMLSLTVSKFFTALVSFATAITLLTLIPQLLRVKVRENFLRIKARELDREVVLMKKQEEASWHVRMLTQEIRKSLDRHTILYTTMVELSKTLGLHNCAVWMPDEHKKEMYLTHELRLQSTSNLYRRSVPIDDPDIIEIIGTKSMKILSIDSLLGSASSEDMVHPGEVAAIRMPMLNASNFKGGTPEVVEARYAILALVVPRDASRNWNDQEQEIVEVVADQVAVALSHADVLEESQMMREKLAQQNRDLLQARQNTLRASEARNQFQVAMSQGMRRPINSILGLLSMLQQEQLSPEQRLVVDTITKSGSVVSTLINDVMEISRINSERISLVMRPFHLHSMIREAVTAARCLCDSKGFYFGFQVENEVPNQVVGDEKRIFHVIQYMVGTVLSGYDKGGSLMFRVMGYDGLIDKEEQECSSWKLNFSDGYGYVKFEIGVRKLDIKSSSSLSLQHSKMADSGGLEVGLSFRMFKNLVQMMQGNIWELKNSQGLTESITLVLRFQLQHLAQVPEGRELHSASSTPNFKGLRVLLAESDNVNRAVTRKLLEKMGCRVSSVGSGTQCLSSFGAPITPYQLIVLDLHMPQMDGFEIATKIRKFRSRSWPLIVALSASAEGDIWDKCLQSGMNGMVRKPITLLSMGEELYRVLHNS</sequence>
<dbReference type="CDD" id="cd16938">
    <property type="entry name" value="HATPase_ETR2_ERS2-EIN4-like"/>
    <property type="match status" value="1"/>
</dbReference>
<comment type="similarity">
    <text evidence="4">Belongs to the ethylene receptor family.</text>
</comment>
<dbReference type="SUPFAM" id="SSF55781">
    <property type="entry name" value="GAF domain-like"/>
    <property type="match status" value="1"/>
</dbReference>
<dbReference type="GO" id="GO:0005524">
    <property type="term" value="F:ATP binding"/>
    <property type="evidence" value="ECO:0007669"/>
    <property type="project" value="UniProtKB-KW"/>
</dbReference>
<feature type="transmembrane region" description="Helical" evidence="20">
    <location>
        <begin position="209"/>
        <end position="230"/>
    </location>
</feature>
<evidence type="ECO:0000256" key="12">
    <source>
        <dbReference type="ARBA" id="ARBA00022824"/>
    </source>
</evidence>
<protein>
    <recommendedName>
        <fullName evidence="5">histidine kinase</fullName>
        <ecNumber evidence="5">2.7.13.3</ecNumber>
    </recommendedName>
</protein>
<keyword evidence="16" id="KW-0902">Two-component regulatory system</keyword>
<comment type="subcellular location">
    <subcellularLocation>
        <location evidence="3">Endoplasmic reticulum membrane</location>
        <topology evidence="3">Multi-pass membrane protein</topology>
    </subcellularLocation>
</comment>
<dbReference type="InterPro" id="IPR036890">
    <property type="entry name" value="HATPase_C_sf"/>
</dbReference>
<dbReference type="SMART" id="SM00388">
    <property type="entry name" value="HisKA"/>
    <property type="match status" value="1"/>
</dbReference>
<dbReference type="InterPro" id="IPR029016">
    <property type="entry name" value="GAF-like_dom_sf"/>
</dbReference>
<evidence type="ECO:0000256" key="5">
    <source>
        <dbReference type="ARBA" id="ARBA00012438"/>
    </source>
</evidence>
<dbReference type="Pfam" id="PF25487">
    <property type="entry name" value="ETR1_N"/>
    <property type="match status" value="1"/>
</dbReference>
<dbReference type="Gene3D" id="3.40.50.2300">
    <property type="match status" value="1"/>
</dbReference>
<dbReference type="Pfam" id="PF01590">
    <property type="entry name" value="GAF"/>
    <property type="match status" value="1"/>
</dbReference>
<comment type="caution">
    <text evidence="22">The sequence shown here is derived from an EMBL/GenBank/DDBJ whole genome shotgun (WGS) entry which is preliminary data.</text>
</comment>
<dbReference type="GO" id="GO:0051740">
    <property type="term" value="F:ethylene binding"/>
    <property type="evidence" value="ECO:0007669"/>
    <property type="project" value="TreeGrafter"/>
</dbReference>
<feature type="domain" description="Response regulatory" evidence="21">
    <location>
        <begin position="769"/>
        <end position="887"/>
    </location>
</feature>
<keyword evidence="6" id="KW-0808">Transferase</keyword>
<name>A0A8J5HVV8_ZINOF</name>
<dbReference type="SUPFAM" id="SSF47384">
    <property type="entry name" value="Homodimeric domain of signal transducing histidine kinase"/>
    <property type="match status" value="1"/>
</dbReference>
<dbReference type="InterPro" id="IPR003661">
    <property type="entry name" value="HisK_dim/P_dom"/>
</dbReference>
<dbReference type="Gene3D" id="3.30.450.40">
    <property type="match status" value="1"/>
</dbReference>
<keyword evidence="17 20" id="KW-0472">Membrane</keyword>
<feature type="transmembrane region" description="Helical" evidence="20">
    <location>
        <begin position="185"/>
        <end position="203"/>
    </location>
</feature>